<organism evidence="2 3">
    <name type="scientific">Acinetobacter puyangensis</name>
    <dbReference type="NCBI Taxonomy" id="1096779"/>
    <lineage>
        <taxon>Bacteria</taxon>
        <taxon>Pseudomonadati</taxon>
        <taxon>Pseudomonadota</taxon>
        <taxon>Gammaproteobacteria</taxon>
        <taxon>Moraxellales</taxon>
        <taxon>Moraxellaceae</taxon>
        <taxon>Acinetobacter</taxon>
    </lineage>
</organism>
<evidence type="ECO:0000313" key="3">
    <source>
        <dbReference type="Proteomes" id="UP000219042"/>
    </source>
</evidence>
<reference evidence="3" key="1">
    <citation type="submission" date="2016-09" db="EMBL/GenBank/DDBJ databases">
        <authorList>
            <person name="Varghese N."/>
            <person name="Submissions S."/>
        </authorList>
    </citation>
    <scope>NUCLEOTIDE SEQUENCE [LARGE SCALE GENOMIC DNA]</scope>
    <source>
        <strain evidence="3">ANC 4466</strain>
    </source>
</reference>
<proteinExistence type="predicted"/>
<feature type="domain" description="Fe/B12 periplasmic-binding" evidence="1">
    <location>
        <begin position="67"/>
        <end position="328"/>
    </location>
</feature>
<dbReference type="SUPFAM" id="SSF53807">
    <property type="entry name" value="Helical backbone' metal receptor"/>
    <property type="match status" value="1"/>
</dbReference>
<dbReference type="EMBL" id="OANT01000022">
    <property type="protein sequence ID" value="SNX46948.1"/>
    <property type="molecule type" value="Genomic_DNA"/>
</dbReference>
<dbReference type="Pfam" id="PF01497">
    <property type="entry name" value="Peripla_BP_2"/>
    <property type="match status" value="1"/>
</dbReference>
<evidence type="ECO:0000259" key="1">
    <source>
        <dbReference type="PROSITE" id="PS50983"/>
    </source>
</evidence>
<gene>
    <name evidence="2" type="ORF">SAMN05421731_1226</name>
</gene>
<dbReference type="Gene3D" id="3.40.50.1980">
    <property type="entry name" value="Nitrogenase molybdenum iron protein domain"/>
    <property type="match status" value="2"/>
</dbReference>
<protein>
    <submittedName>
        <fullName evidence="2">Iron complex transport system substrate-binding protein</fullName>
    </submittedName>
</protein>
<dbReference type="AlphaFoldDB" id="A0A240EE19"/>
<evidence type="ECO:0000313" key="2">
    <source>
        <dbReference type="EMBL" id="SNX46948.1"/>
    </source>
</evidence>
<dbReference type="PROSITE" id="PS50983">
    <property type="entry name" value="FE_B12_PBP"/>
    <property type="match status" value="1"/>
</dbReference>
<keyword evidence="3" id="KW-1185">Reference proteome</keyword>
<dbReference type="InterPro" id="IPR050902">
    <property type="entry name" value="ABC_Transporter_SBP"/>
</dbReference>
<accession>A0A240EE19</accession>
<dbReference type="PANTHER" id="PTHR30535:SF34">
    <property type="entry name" value="MOLYBDATE-BINDING PROTEIN MOLA"/>
    <property type="match status" value="1"/>
</dbReference>
<dbReference type="Proteomes" id="UP000219042">
    <property type="component" value="Unassembled WGS sequence"/>
</dbReference>
<dbReference type="OrthoDB" id="6495095at2"/>
<name>A0A240EE19_9GAMM</name>
<dbReference type="PANTHER" id="PTHR30535">
    <property type="entry name" value="VITAMIN B12-BINDING PROTEIN"/>
    <property type="match status" value="1"/>
</dbReference>
<dbReference type="InterPro" id="IPR002491">
    <property type="entry name" value="ABC_transptr_periplasmic_BD"/>
</dbReference>
<sequence length="361" mass="40612">MIFSVYSYLHCKKWPYLATAVYISLLILSTSLSGCDHSTQEKLKQQYAIQVTDAQGDLVQLKQPAQRIVCLFEASLDDLYMLNAGQRIIAIPGKVYSSTSLYQAYSILDTRIKEKKLATPSQWDSASSLESIISLKPDLVVMYANQPDSITLLRSMNIPVYAAQSENLTQTLKELQDLGTLTGQQQRAVQLNQFIRNELAAIQNATDADFATKKTVYYAWSGGRIFSSSGRDSMPNTMITLAGAENIIQAAIDQPNVNPENLIEWNPDAILLWNSDANLIYQQPELRGLQAVKQQQVFNLTPSFLYNPHTPKILLAANQLYHWLYRQNDAASRAKQDQHRILSMFYGTEHGQQLAQLTEVP</sequence>